<keyword evidence="5" id="KW-1185">Reference proteome</keyword>
<evidence type="ECO:0000259" key="2">
    <source>
        <dbReference type="PROSITE" id="PS00125"/>
    </source>
</evidence>
<dbReference type="EMBL" id="DS113198">
    <property type="protein sequence ID" value="EAY20406.1"/>
    <property type="molecule type" value="Genomic_DNA"/>
</dbReference>
<dbReference type="InterPro" id="IPR006186">
    <property type="entry name" value="Ser/Thr-sp_prot-phosphatase"/>
</dbReference>
<dbReference type="VEuPathDB" id="TrichDB:TVAG_451050"/>
<accession>A2DGL9</accession>
<proteinExistence type="inferred from homology"/>
<dbReference type="GO" id="GO:0005737">
    <property type="term" value="C:cytoplasm"/>
    <property type="evidence" value="ECO:0000318"/>
    <property type="project" value="GO_Central"/>
</dbReference>
<feature type="domain" description="Serine/threonine specific protein phosphatases" evidence="2">
    <location>
        <begin position="109"/>
        <end position="114"/>
    </location>
</feature>
<dbReference type="PANTHER" id="PTHR11668">
    <property type="entry name" value="SERINE/THREONINE PROTEIN PHOSPHATASE"/>
    <property type="match status" value="1"/>
</dbReference>
<dbReference type="EMBL" id="DS114708">
    <property type="protein sequence ID" value="EAX86206.1"/>
    <property type="molecule type" value="Genomic_DNA"/>
</dbReference>
<dbReference type="GO" id="GO:0000724">
    <property type="term" value="P:double-strand break repair via homologous recombination"/>
    <property type="evidence" value="ECO:0000318"/>
    <property type="project" value="GO_Central"/>
</dbReference>
<dbReference type="SUPFAM" id="SSF56300">
    <property type="entry name" value="Metallo-dependent phosphatases"/>
    <property type="match status" value="1"/>
</dbReference>
<dbReference type="OrthoDB" id="1930084at2759"/>
<gene>
    <name evidence="3" type="ORF">TVAG_033860</name>
    <name evidence="4" type="ORF">TVAG_110180</name>
</gene>
<evidence type="ECO:0000313" key="5">
    <source>
        <dbReference type="Proteomes" id="UP000001542"/>
    </source>
</evidence>
<dbReference type="AlphaFoldDB" id="A2DGL9"/>
<dbReference type="RefSeq" id="XP_001581392.1">
    <property type="nucleotide sequence ID" value="XM_001581342.1"/>
</dbReference>
<organism evidence="4 5">
    <name type="scientific">Trichomonas vaginalis (strain ATCC PRA-98 / G3)</name>
    <dbReference type="NCBI Taxonomy" id="412133"/>
    <lineage>
        <taxon>Eukaryota</taxon>
        <taxon>Metamonada</taxon>
        <taxon>Parabasalia</taxon>
        <taxon>Trichomonadida</taxon>
        <taxon>Trichomonadidae</taxon>
        <taxon>Trichomonas</taxon>
    </lineage>
</organism>
<keyword evidence="1" id="KW-0378">Hydrolase</keyword>
<comment type="similarity">
    <text evidence="1">Belongs to the PPP phosphatase family.</text>
</comment>
<dbReference type="EC" id="3.1.3.16" evidence="1"/>
<evidence type="ECO:0000313" key="3">
    <source>
        <dbReference type="EMBL" id="EAX86206.1"/>
    </source>
</evidence>
<dbReference type="PRINTS" id="PR00114">
    <property type="entry name" value="STPHPHTASE"/>
</dbReference>
<dbReference type="PANTHER" id="PTHR11668:SF496">
    <property type="entry name" value="SERINE_THREONINE-PROTEIN PHOSPHATASE"/>
    <property type="match status" value="1"/>
</dbReference>
<dbReference type="Pfam" id="PF00149">
    <property type="entry name" value="Metallophos"/>
    <property type="match status" value="1"/>
</dbReference>
<dbReference type="SMART" id="SM00156">
    <property type="entry name" value="PP2Ac"/>
    <property type="match status" value="1"/>
</dbReference>
<reference evidence="4" key="2">
    <citation type="journal article" date="2007" name="Science">
        <title>Draft genome sequence of the sexually transmitted pathogen Trichomonas vaginalis.</title>
        <authorList>
            <person name="Carlton J.M."/>
            <person name="Hirt R.P."/>
            <person name="Silva J.C."/>
            <person name="Delcher A.L."/>
            <person name="Schatz M."/>
            <person name="Zhao Q."/>
            <person name="Wortman J.R."/>
            <person name="Bidwell S.L."/>
            <person name="Alsmark U.C.M."/>
            <person name="Besteiro S."/>
            <person name="Sicheritz-Ponten T."/>
            <person name="Noel C.J."/>
            <person name="Dacks J.B."/>
            <person name="Foster P.G."/>
            <person name="Simillion C."/>
            <person name="Van de Peer Y."/>
            <person name="Miranda-Saavedra D."/>
            <person name="Barton G.J."/>
            <person name="Westrop G.D."/>
            <person name="Mueller S."/>
            <person name="Dessi D."/>
            <person name="Fiori P.L."/>
            <person name="Ren Q."/>
            <person name="Paulsen I."/>
            <person name="Zhang H."/>
            <person name="Bastida-Corcuera F.D."/>
            <person name="Simoes-Barbosa A."/>
            <person name="Brown M.T."/>
            <person name="Hayes R.D."/>
            <person name="Mukherjee M."/>
            <person name="Okumura C.Y."/>
            <person name="Schneider R."/>
            <person name="Smith A.J."/>
            <person name="Vanacova S."/>
            <person name="Villalvazo M."/>
            <person name="Haas B.J."/>
            <person name="Pertea M."/>
            <person name="Feldblyum T.V."/>
            <person name="Utterback T.R."/>
            <person name="Shu C.L."/>
            <person name="Osoegawa K."/>
            <person name="de Jong P.J."/>
            <person name="Hrdy I."/>
            <person name="Horvathova L."/>
            <person name="Zubacova Z."/>
            <person name="Dolezal P."/>
            <person name="Malik S.B."/>
            <person name="Logsdon J.M. Jr."/>
            <person name="Henze K."/>
            <person name="Gupta A."/>
            <person name="Wang C.C."/>
            <person name="Dunne R.L."/>
            <person name="Upcroft J.A."/>
            <person name="Upcroft P."/>
            <person name="White O."/>
            <person name="Salzberg S.L."/>
            <person name="Tang P."/>
            <person name="Chiu C.-H."/>
            <person name="Lee Y.-S."/>
            <person name="Embley T.M."/>
            <person name="Coombs G.H."/>
            <person name="Mottram J.C."/>
            <person name="Tachezy J."/>
            <person name="Fraser-Liggett C.M."/>
            <person name="Johnson P.J."/>
        </authorList>
    </citation>
    <scope>NUCLEOTIDE SEQUENCE [LARGE SCALE GENOMIC DNA]</scope>
    <source>
        <strain evidence="4">G3</strain>
    </source>
</reference>
<sequence>MEELNVDEIIHNIQNAIPISQDQIISLIKKSMDIILAESNLLELKSPIIFCGDIHGQLEDLFELFRVAGGEENNQFLFMGDYVDRGYYSIDTICYLLAWKIKTGRIYLLRGNHEDKNINSVYGFFDECQKHFFGNQIYEMFNMLFNCLPLAALTDGKVLSIHGGLSPELVYIRKINTIDRVCDIPKTG</sequence>
<dbReference type="Gene3D" id="3.60.21.10">
    <property type="match status" value="1"/>
</dbReference>
<dbReference type="InterPro" id="IPR029052">
    <property type="entry name" value="Metallo-depent_PP-like"/>
</dbReference>
<dbReference type="KEGG" id="tva:5465943"/>
<comment type="catalytic activity">
    <reaction evidence="1">
        <text>O-phospho-L-threonyl-[protein] + H2O = L-threonyl-[protein] + phosphate</text>
        <dbReference type="Rhea" id="RHEA:47004"/>
        <dbReference type="Rhea" id="RHEA-COMP:11060"/>
        <dbReference type="Rhea" id="RHEA-COMP:11605"/>
        <dbReference type="ChEBI" id="CHEBI:15377"/>
        <dbReference type="ChEBI" id="CHEBI:30013"/>
        <dbReference type="ChEBI" id="CHEBI:43474"/>
        <dbReference type="ChEBI" id="CHEBI:61977"/>
        <dbReference type="EC" id="3.1.3.16"/>
    </reaction>
</comment>
<dbReference type="VEuPathDB" id="TrichDB:TVAGG3_0068900"/>
<dbReference type="GO" id="GO:0004722">
    <property type="term" value="F:protein serine/threonine phosphatase activity"/>
    <property type="evidence" value="ECO:0000318"/>
    <property type="project" value="GO_Central"/>
</dbReference>
<dbReference type="eggNOG" id="KOG0371">
    <property type="taxonomic scope" value="Eukaryota"/>
</dbReference>
<evidence type="ECO:0000313" key="4">
    <source>
        <dbReference type="EMBL" id="EAY20406.1"/>
    </source>
</evidence>
<name>A2DGL9_TRIV3</name>
<dbReference type="InterPro" id="IPR004843">
    <property type="entry name" value="Calcineurin-like_PHP"/>
</dbReference>
<protein>
    <recommendedName>
        <fullName evidence="1">Serine/threonine-protein phosphatase</fullName>
        <ecNumber evidence="1">3.1.3.16</ecNumber>
    </recommendedName>
</protein>
<dbReference type="STRING" id="5722.A2DGL9"/>
<evidence type="ECO:0000256" key="1">
    <source>
        <dbReference type="RuleBase" id="RU004273"/>
    </source>
</evidence>
<dbReference type="GO" id="GO:0005634">
    <property type="term" value="C:nucleus"/>
    <property type="evidence" value="ECO:0000318"/>
    <property type="project" value="GO_Central"/>
</dbReference>
<dbReference type="InterPro" id="IPR050341">
    <property type="entry name" value="PP1_catalytic_subunit"/>
</dbReference>
<dbReference type="KEGG" id="tva:4743852"/>
<reference evidence="4" key="1">
    <citation type="submission" date="2006-10" db="EMBL/GenBank/DDBJ databases">
        <authorList>
            <person name="Amadeo P."/>
            <person name="Zhao Q."/>
            <person name="Wortman J."/>
            <person name="Fraser-Liggett C."/>
            <person name="Carlton J."/>
        </authorList>
    </citation>
    <scope>NUCLEOTIDE SEQUENCE</scope>
    <source>
        <strain evidence="4">G3</strain>
    </source>
</reference>
<dbReference type="VEuPathDB" id="TrichDB:TVAGG3_0997990"/>
<dbReference type="Proteomes" id="UP000001542">
    <property type="component" value="Unassembled WGS sequence"/>
</dbReference>
<dbReference type="RefSeq" id="XP_001299136.1">
    <property type="nucleotide sequence ID" value="XM_001299135.1"/>
</dbReference>
<dbReference type="PROSITE" id="PS00125">
    <property type="entry name" value="SER_THR_PHOSPHATASE"/>
    <property type="match status" value="1"/>
</dbReference>